<dbReference type="Proteomes" id="UP000481861">
    <property type="component" value="Unassembled WGS sequence"/>
</dbReference>
<dbReference type="EMBL" id="JAADJZ010000013">
    <property type="protein sequence ID" value="KAF2870727.1"/>
    <property type="molecule type" value="Genomic_DNA"/>
</dbReference>
<evidence type="ECO:0000313" key="2">
    <source>
        <dbReference type="Proteomes" id="UP000481861"/>
    </source>
</evidence>
<evidence type="ECO:0000313" key="1">
    <source>
        <dbReference type="EMBL" id="KAF2870727.1"/>
    </source>
</evidence>
<name>A0A7C8IDY1_9PLEO</name>
<proteinExistence type="predicted"/>
<protein>
    <submittedName>
        <fullName evidence="1">Uncharacterized protein</fullName>
    </submittedName>
</protein>
<sequence>MMRPVIILSPQKPLSTTIPLPNSIRFRAGRLYHHHRQANSSTVTVCPRRPRATCFSSHPYTPQVSSATVLVRPRPASLPLAGTVNKATGHAARLEIPVDVPARIIPNNVLFHRSVGPCRAAACLTSTAPPSFHRSTSVTSCPGFAQTRLL</sequence>
<reference evidence="1 2" key="1">
    <citation type="submission" date="2020-01" db="EMBL/GenBank/DDBJ databases">
        <authorList>
            <consortium name="DOE Joint Genome Institute"/>
            <person name="Haridas S."/>
            <person name="Albert R."/>
            <person name="Binder M."/>
            <person name="Bloem J."/>
            <person name="Labutti K."/>
            <person name="Salamov A."/>
            <person name="Andreopoulos B."/>
            <person name="Baker S.E."/>
            <person name="Barry K."/>
            <person name="Bills G."/>
            <person name="Bluhm B.H."/>
            <person name="Cannon C."/>
            <person name="Castanera R."/>
            <person name="Culley D.E."/>
            <person name="Daum C."/>
            <person name="Ezra D."/>
            <person name="Gonzalez J.B."/>
            <person name="Henrissat B."/>
            <person name="Kuo A."/>
            <person name="Liang C."/>
            <person name="Lipzen A."/>
            <person name="Lutzoni F."/>
            <person name="Magnuson J."/>
            <person name="Mondo S."/>
            <person name="Nolan M."/>
            <person name="Ohm R."/>
            <person name="Pangilinan J."/>
            <person name="Park H.-J.H."/>
            <person name="Ramirez L."/>
            <person name="Alfaro M."/>
            <person name="Sun H."/>
            <person name="Tritt A."/>
            <person name="Yoshinaga Y."/>
            <person name="Zwiers L.-H.L."/>
            <person name="Turgeon B.G."/>
            <person name="Goodwin S.B."/>
            <person name="Spatafora J.W."/>
            <person name="Crous P.W."/>
            <person name="Grigoriev I.V."/>
        </authorList>
    </citation>
    <scope>NUCLEOTIDE SEQUENCE [LARGE SCALE GENOMIC DNA]</scope>
    <source>
        <strain evidence="1 2">CBS 611.86</strain>
    </source>
</reference>
<keyword evidence="2" id="KW-1185">Reference proteome</keyword>
<gene>
    <name evidence="1" type="ORF">BDV95DRAFT_574463</name>
</gene>
<comment type="caution">
    <text evidence="1">The sequence shown here is derived from an EMBL/GenBank/DDBJ whole genome shotgun (WGS) entry which is preliminary data.</text>
</comment>
<dbReference type="AlphaFoldDB" id="A0A7C8IDY1"/>
<accession>A0A7C8IDY1</accession>
<organism evidence="1 2">
    <name type="scientific">Massariosphaeria phaeospora</name>
    <dbReference type="NCBI Taxonomy" id="100035"/>
    <lineage>
        <taxon>Eukaryota</taxon>
        <taxon>Fungi</taxon>
        <taxon>Dikarya</taxon>
        <taxon>Ascomycota</taxon>
        <taxon>Pezizomycotina</taxon>
        <taxon>Dothideomycetes</taxon>
        <taxon>Pleosporomycetidae</taxon>
        <taxon>Pleosporales</taxon>
        <taxon>Pleosporales incertae sedis</taxon>
        <taxon>Massariosphaeria</taxon>
    </lineage>
</organism>